<sequence>MNGVKRFTATTDGTVTVRGDVLQMMRRRSLSGAFCL</sequence>
<evidence type="ECO:0000313" key="2">
    <source>
        <dbReference type="Proteomes" id="UP000037046"/>
    </source>
</evidence>
<organism evidence="1 2">
    <name type="scientific">Roseovarius tolerans</name>
    <dbReference type="NCBI Taxonomy" id="74031"/>
    <lineage>
        <taxon>Bacteria</taxon>
        <taxon>Pseudomonadati</taxon>
        <taxon>Pseudomonadota</taxon>
        <taxon>Alphaproteobacteria</taxon>
        <taxon>Rhodobacterales</taxon>
        <taxon>Roseobacteraceae</taxon>
        <taxon>Roseovarius</taxon>
    </lineage>
</organism>
<name>A0A0L6CSW6_9RHOB</name>
<dbReference type="AlphaFoldDB" id="A0A0L6CSW6"/>
<comment type="caution">
    <text evidence="1">The sequence shown here is derived from an EMBL/GenBank/DDBJ whole genome shotgun (WGS) entry which is preliminary data.</text>
</comment>
<reference evidence="2" key="1">
    <citation type="submission" date="2015-07" db="EMBL/GenBank/DDBJ databases">
        <title>Draft Genome Sequence of Roseovarius tolerans EL-164, a producer of N-Acylated Alanine Methyl Esters (NAMEs).</title>
        <authorList>
            <person name="Voget S."/>
            <person name="Bruns H."/>
            <person name="Wagner-Doebler I."/>
            <person name="Schulz S."/>
            <person name="Daniel R."/>
        </authorList>
    </citation>
    <scope>NUCLEOTIDE SEQUENCE [LARGE SCALE GENOMIC DNA]</scope>
    <source>
        <strain evidence="2">EL-164</strain>
    </source>
</reference>
<gene>
    <name evidence="1" type="ORF">ROTO_25550</name>
</gene>
<protein>
    <submittedName>
        <fullName evidence="1">Uncharacterized protein</fullName>
    </submittedName>
</protein>
<accession>A0A0L6CSW6</accession>
<keyword evidence="2" id="KW-1185">Reference proteome</keyword>
<dbReference type="Proteomes" id="UP000037046">
    <property type="component" value="Unassembled WGS sequence"/>
</dbReference>
<proteinExistence type="predicted"/>
<dbReference type="EMBL" id="LGVV01000037">
    <property type="protein sequence ID" value="KNX40867.1"/>
    <property type="molecule type" value="Genomic_DNA"/>
</dbReference>
<evidence type="ECO:0000313" key="1">
    <source>
        <dbReference type="EMBL" id="KNX40867.1"/>
    </source>
</evidence>